<evidence type="ECO:0000313" key="3">
    <source>
        <dbReference type="Proteomes" id="UP001283361"/>
    </source>
</evidence>
<accession>A0AAE0Z158</accession>
<dbReference type="AlphaFoldDB" id="A0AAE0Z158"/>
<evidence type="ECO:0000259" key="1">
    <source>
        <dbReference type="Pfam" id="PF10551"/>
    </source>
</evidence>
<gene>
    <name evidence="2" type="ORF">RRG08_022337</name>
</gene>
<feature type="domain" description="MULE transposase" evidence="1">
    <location>
        <begin position="135"/>
        <end position="229"/>
    </location>
</feature>
<dbReference type="Pfam" id="PF10551">
    <property type="entry name" value="MULE"/>
    <property type="match status" value="1"/>
</dbReference>
<dbReference type="InterPro" id="IPR018289">
    <property type="entry name" value="MULE_transposase_dom"/>
</dbReference>
<comment type="caution">
    <text evidence="2">The sequence shown here is derived from an EMBL/GenBank/DDBJ whole genome shotgun (WGS) entry which is preliminary data.</text>
</comment>
<evidence type="ECO:0000313" key="2">
    <source>
        <dbReference type="EMBL" id="KAK3760929.1"/>
    </source>
</evidence>
<dbReference type="EMBL" id="JAWDGP010004927">
    <property type="protein sequence ID" value="KAK3760929.1"/>
    <property type="molecule type" value="Genomic_DNA"/>
</dbReference>
<dbReference type="PANTHER" id="PTHR47160:SF10">
    <property type="entry name" value="MULE TRANSPOSASE DOMAIN-CONTAINING PROTEIN"/>
    <property type="match status" value="1"/>
</dbReference>
<protein>
    <recommendedName>
        <fullName evidence="1">MULE transposase domain-containing protein</fullName>
    </recommendedName>
</protein>
<name>A0AAE0Z158_9GAST</name>
<reference evidence="2" key="1">
    <citation type="journal article" date="2023" name="G3 (Bethesda)">
        <title>A reference genome for the long-term kleptoplast-retaining sea slug Elysia crispata morphotype clarki.</title>
        <authorList>
            <person name="Eastman K.E."/>
            <person name="Pendleton A.L."/>
            <person name="Shaikh M.A."/>
            <person name="Suttiyut T."/>
            <person name="Ogas R."/>
            <person name="Tomko P."/>
            <person name="Gavelis G."/>
            <person name="Widhalm J.R."/>
            <person name="Wisecaver J.H."/>
        </authorList>
    </citation>
    <scope>NUCLEOTIDE SEQUENCE</scope>
    <source>
        <strain evidence="2">ECLA1</strain>
    </source>
</reference>
<dbReference type="Proteomes" id="UP001283361">
    <property type="component" value="Unassembled WGS sequence"/>
</dbReference>
<dbReference type="PANTHER" id="PTHR47160">
    <property type="entry name" value="PUTATIVE-RELATED"/>
    <property type="match status" value="1"/>
</dbReference>
<proteinExistence type="predicted"/>
<organism evidence="2 3">
    <name type="scientific">Elysia crispata</name>
    <name type="common">lettuce slug</name>
    <dbReference type="NCBI Taxonomy" id="231223"/>
    <lineage>
        <taxon>Eukaryota</taxon>
        <taxon>Metazoa</taxon>
        <taxon>Spiralia</taxon>
        <taxon>Lophotrochozoa</taxon>
        <taxon>Mollusca</taxon>
        <taxon>Gastropoda</taxon>
        <taxon>Heterobranchia</taxon>
        <taxon>Euthyneura</taxon>
        <taxon>Panpulmonata</taxon>
        <taxon>Sacoglossa</taxon>
        <taxon>Placobranchoidea</taxon>
        <taxon>Plakobranchidae</taxon>
        <taxon>Elysia</taxon>
    </lineage>
</organism>
<keyword evidence="3" id="KW-1185">Reference proteome</keyword>
<sequence length="411" mass="47130">MNTTDILHGMTSHCHGKTEDSVSLKKLQLRQSCKRKAEDDLTERPRKIIVTEGQSMETDGLNQRDIDNVRKAMWRQRRKHQPKLPISRMDALRAISEIETRQDVKIVTDDETQIACVYSPSAMVYLHRNQDMFGDGTFKSCPKHFEQLYTIITFADGMYVPVAFFLLPGSSKEVYQNMFKLLHSLHFEVTGSCLEGKILHLDFEQAAHAAAKLSLPGLALKGCLFHLKQSWWKKIQKVGLSEEFKNPNSEIGQFLKITFGLPYLDPLDVCESYAFDILEQAPDDQRIDEYLEYLAKTYICSHSSFPPTLWASTDVCSKRTTNGSEAFHRKLNSLFYASHPSVFELVDRLQEIVFENSFKIRDGPSRPAKLSDRKKHDWMKSSIAEYVDGSLTTHAFLRRICNASLPRTNLH</sequence>